<evidence type="ECO:0000313" key="2">
    <source>
        <dbReference type="EMBL" id="CAI9174755.1"/>
    </source>
</evidence>
<feature type="region of interest" description="Disordered" evidence="1">
    <location>
        <begin position="109"/>
        <end position="128"/>
    </location>
</feature>
<organism evidence="2 3">
    <name type="scientific">Rangifer tarandus platyrhynchus</name>
    <name type="common">Svalbard reindeer</name>
    <dbReference type="NCBI Taxonomy" id="3082113"/>
    <lineage>
        <taxon>Eukaryota</taxon>
        <taxon>Metazoa</taxon>
        <taxon>Chordata</taxon>
        <taxon>Craniata</taxon>
        <taxon>Vertebrata</taxon>
        <taxon>Euteleostomi</taxon>
        <taxon>Mammalia</taxon>
        <taxon>Eutheria</taxon>
        <taxon>Laurasiatheria</taxon>
        <taxon>Artiodactyla</taxon>
        <taxon>Ruminantia</taxon>
        <taxon>Pecora</taxon>
        <taxon>Cervidae</taxon>
        <taxon>Odocoileinae</taxon>
        <taxon>Rangifer</taxon>
    </lineage>
</organism>
<accession>A0ABN8ZMQ5</accession>
<sequence>MRCLGAQFPQPLISQSAPSWRDRSEGREWRGVGAGGHCRSTEGPPAPRRPAQRRPSQKVAFLRRARALHQSPLPSVPVPPPSVLEVDFRPWPRWLTRVQLRVQTACPAPQPVRTDFTCHRGGGPDDIT</sequence>
<evidence type="ECO:0000313" key="3">
    <source>
        <dbReference type="Proteomes" id="UP001176941"/>
    </source>
</evidence>
<evidence type="ECO:0000256" key="1">
    <source>
        <dbReference type="SAM" id="MobiDB-lite"/>
    </source>
</evidence>
<name>A0ABN8ZMQ5_RANTA</name>
<feature type="compositionally biased region" description="Basic and acidic residues" evidence="1">
    <location>
        <begin position="20"/>
        <end position="30"/>
    </location>
</feature>
<gene>
    <name evidence="2" type="ORF">MRATA1EN1_LOCUS23717</name>
</gene>
<reference evidence="2" key="1">
    <citation type="submission" date="2023-04" db="EMBL/GenBank/DDBJ databases">
        <authorList>
            <consortium name="ELIXIR-Norway"/>
        </authorList>
    </citation>
    <scope>NUCLEOTIDE SEQUENCE [LARGE SCALE GENOMIC DNA]</scope>
</reference>
<feature type="region of interest" description="Disordered" evidence="1">
    <location>
        <begin position="1"/>
        <end position="57"/>
    </location>
</feature>
<proteinExistence type="predicted"/>
<keyword evidence="3" id="KW-1185">Reference proteome</keyword>
<dbReference type="EMBL" id="OX459940">
    <property type="protein sequence ID" value="CAI9174755.1"/>
    <property type="molecule type" value="Genomic_DNA"/>
</dbReference>
<protein>
    <submittedName>
        <fullName evidence="2">Uncharacterized protein</fullName>
    </submittedName>
</protein>
<dbReference type="Proteomes" id="UP001176941">
    <property type="component" value="Chromosome 4"/>
</dbReference>